<name>A0A051TYN2_9MYCO</name>
<comment type="caution">
    <text evidence="2">The sequence shown here is derived from an EMBL/GenBank/DDBJ whole genome shotgun (WGS) entry which is preliminary data.</text>
</comment>
<keyword evidence="1" id="KW-0812">Transmembrane</keyword>
<keyword evidence="3" id="KW-1185">Reference proteome</keyword>
<organism evidence="2 3">
    <name type="scientific">Mycobacterium [tuberculosis] TKK-01-0051</name>
    <dbReference type="NCBI Taxonomy" id="1324261"/>
    <lineage>
        <taxon>Bacteria</taxon>
        <taxon>Bacillati</taxon>
        <taxon>Actinomycetota</taxon>
        <taxon>Actinomycetes</taxon>
        <taxon>Mycobacteriales</taxon>
        <taxon>Mycobacteriaceae</taxon>
        <taxon>Mycobacterium</taxon>
        <taxon>Mycobacterium avium complex (MAC)</taxon>
    </lineage>
</organism>
<dbReference type="RefSeq" id="WP_158672671.1">
    <property type="nucleotide sequence ID" value="NZ_KK328284.1"/>
</dbReference>
<dbReference type="HOGENOM" id="CLU_3101171_0_0_11"/>
<sequence length="51" mass="5942">MSLLQKDETLAHLTETVRMCVPLPLGAVAFEHLFLFVRDRRRVRSECVRNS</sequence>
<keyword evidence="1" id="KW-0472">Membrane</keyword>
<feature type="transmembrane region" description="Helical" evidence="1">
    <location>
        <begin position="16"/>
        <end position="37"/>
    </location>
</feature>
<accession>A0A051TYN2</accession>
<dbReference type="EMBL" id="JLXW01000010">
    <property type="protein sequence ID" value="KBZ61436.1"/>
    <property type="molecule type" value="Genomic_DNA"/>
</dbReference>
<dbReference type="PATRIC" id="fig|1324261.3.peg.4428"/>
<evidence type="ECO:0000313" key="3">
    <source>
        <dbReference type="Proteomes" id="UP000025947"/>
    </source>
</evidence>
<dbReference type="Proteomes" id="UP000025947">
    <property type="component" value="Unassembled WGS sequence"/>
</dbReference>
<dbReference type="AlphaFoldDB" id="A0A051TYN2"/>
<protein>
    <submittedName>
        <fullName evidence="2">Uncharacterized protein</fullName>
    </submittedName>
</protein>
<proteinExistence type="predicted"/>
<evidence type="ECO:0000256" key="1">
    <source>
        <dbReference type="SAM" id="Phobius"/>
    </source>
</evidence>
<gene>
    <name evidence="2" type="ORF">K875_04392</name>
</gene>
<evidence type="ECO:0000313" key="2">
    <source>
        <dbReference type="EMBL" id="KBZ61436.1"/>
    </source>
</evidence>
<reference evidence="2 3" key="1">
    <citation type="submission" date="2014-04" db="EMBL/GenBank/DDBJ databases">
        <title>The Genome Sequence of Mycobacterium tuberculosis TKK-01-0051.</title>
        <authorList>
            <consortium name="The Broad Institute Genomics Platform"/>
            <consortium name="The Broad Institute Genome Sequencing Center for Infectious Disease"/>
            <person name="Earl A.M."/>
            <person name="Cohen K."/>
            <person name="Pym A."/>
            <person name="Bishai W."/>
            <person name="Maharaj K."/>
            <person name="Desjardins C."/>
            <person name="Abeel T."/>
            <person name="Young S."/>
            <person name="Zeng Q."/>
            <person name="Gargeya S."/>
            <person name="Abouelleil A."/>
            <person name="Alvarado L."/>
            <person name="Chapman S.B."/>
            <person name="Gainer-Dewar J."/>
            <person name="Goldberg J."/>
            <person name="Griggs A."/>
            <person name="Gujja S."/>
            <person name="Hansen M."/>
            <person name="Howarth C."/>
            <person name="Imamovic A."/>
            <person name="Larimer J."/>
            <person name="Murphy C."/>
            <person name="Naylor J."/>
            <person name="Pearson M."/>
            <person name="Poon T.W."/>
            <person name="Priest M."/>
            <person name="Roberts A."/>
            <person name="Saif S."/>
            <person name="Shea T."/>
            <person name="Sykes S."/>
            <person name="Wortman J."/>
            <person name="Nusbaum C."/>
            <person name="Birren B."/>
        </authorList>
    </citation>
    <scope>NUCLEOTIDE SEQUENCE [LARGE SCALE GENOMIC DNA]</scope>
    <source>
        <strain evidence="2 3">TKK-01-0051</strain>
    </source>
</reference>
<keyword evidence="1" id="KW-1133">Transmembrane helix</keyword>